<keyword evidence="2" id="KW-0808">Transferase</keyword>
<dbReference type="EMBL" id="LT598453">
    <property type="protein sequence ID" value="SCV04204.1"/>
    <property type="molecule type" value="Genomic_DNA"/>
</dbReference>
<accession>A0A1G4KI72</accession>
<dbReference type="SUPFAM" id="SSF75217">
    <property type="entry name" value="alpha/beta knot"/>
    <property type="match status" value="1"/>
</dbReference>
<organism evidence="4 5">
    <name type="scientific">Lachancea nothofagi CBS 11611</name>
    <dbReference type="NCBI Taxonomy" id="1266666"/>
    <lineage>
        <taxon>Eukaryota</taxon>
        <taxon>Fungi</taxon>
        <taxon>Dikarya</taxon>
        <taxon>Ascomycota</taxon>
        <taxon>Saccharomycotina</taxon>
        <taxon>Saccharomycetes</taxon>
        <taxon>Saccharomycetales</taxon>
        <taxon>Saccharomycetaceae</taxon>
        <taxon>Lachancea</taxon>
    </lineage>
</organism>
<dbReference type="InterPro" id="IPR044748">
    <property type="entry name" value="Trm3/TARBP1_C"/>
</dbReference>
<evidence type="ECO:0000313" key="4">
    <source>
        <dbReference type="EMBL" id="SCV04204.1"/>
    </source>
</evidence>
<dbReference type="InterPro" id="IPR029028">
    <property type="entry name" value="Alpha/beta_knot_MTases"/>
</dbReference>
<proteinExistence type="predicted"/>
<dbReference type="FunFam" id="3.40.1280.10:FF:000022">
    <property type="entry name" value="Trm3p"/>
    <property type="match status" value="1"/>
</dbReference>
<dbReference type="GO" id="GO:0003723">
    <property type="term" value="F:RNA binding"/>
    <property type="evidence" value="ECO:0007669"/>
    <property type="project" value="InterPro"/>
</dbReference>
<sequence length="1386" mass="156993">MDTPSLIGSFFPATKQRELLQSLVDTEKFGELYEVLGQIDFDTSILAEIEELTTCRVLKILDKGLPIQNAELSAGIVKLLTRLDTAFAEVQRWALRKIQASELESATSLEVLETLYTLRNDQESPQELQLARLIVSLLASDNARIAKASSQIVKWQIRPITRLCKENSAFDDYVWNQVSMLLTAGSTEGKLKNGLLFVLRTLAQRNYYSSDFMSFLKTDAFWNCLQRGLAHEVHEIRKYSLSILKIILQTFPAQESFSNSFIVWSPKSRSILLATWKKFTTLYEIVALDTTLNQFEAASGDILDLLGSEFINSQWVLIIFSTGLRANMESVRRYTVKLMFQIKDKSVFQASAQELCSIILPTLMYAPYFSVVGNKCSHGEALCDFVAQLITHTHESPNYEKVTDIVSSILKCLYQQQSAFDPPKIYICFGLYKALSQSTYKLNQDQVELIAVLFNVRSEEKIFETTIQTLYLKLLMQIKVDISFFAWVNALVKHVKASSSGYGIISPLIDDFMDVALVCFDKSKVSEAWLKSSNEDAISAVLCYLIFGFKPQTITSDFLKELARSGQELSEFKDRYADYLLNLINFEAPNFEYENSSCLATLPIFDSRTWSSVKLDILYDSLGADFDAEKFKFFVRCYQLMTNYSTSLLSLKLNDLLKLYEFLKAHCEKHSGHFRYKDSIYRDYFAFLLSFLKSYALQGIHGSNEGELGKILSLMSKNVLQDNGNYEGNLAVAQLCQYILDTYLLSRLQDTEGTNDISVCDKIVQILCGIWDPMARDRLILNERELQLQFIETLFHPTILFFASGSEGLPSQLAETLYKYGGEIVAQSVSRRTFLPRLGQKINLFMETFGQSLQGRNHNYRWLMNFMFQVFVQGRSSVNSYKLKPIIARSFDEQVDTYHSASSGLYEKIYQTPEISGRIYVISALLHASDDFKQAVFVEMIENDTNLLKAKKSTDGAEESERLLKWQLLMLLLPSLDSSVLSKYSLEFILPSILIEASPLVRVYAEWIVAITLSRTCFRNTSSEIEDALFELMEDHTKPSLAVTATRTLYVSLKGTIAKEPCKRFLQKFTSKLVPNCASNKPLIRHFSNSLILSFWPSLKDFVEEETLADVLENLYVNSQKLQVHGQFRLGDAVIWDLEKDLKLTSIFGGVLMKISDHSVPYIKNSIFQKYLTCVDKLPIGRDETELWLAKRTSGSTATGIALQKDSPLQTKSGAWETVMNVDDKTPSEAVKRTPLIVVASLVDKPPNLGGICRLCDVLGAGLLTVHDIRVKNHSQFKSVAVTADRWMPMEAVPINEITNFMRIKKRDGYTLIGLEQTDRSILLDNKYQFPAKSLILLGTEAQGIPGHLLSELDLCLEIKQSGVIRSMNIQTATAVIVHSYSAQHV</sequence>
<dbReference type="CDD" id="cd18091">
    <property type="entry name" value="SpoU-like_TRM3-like"/>
    <property type="match status" value="1"/>
</dbReference>
<evidence type="ECO:0000259" key="3">
    <source>
        <dbReference type="Pfam" id="PF00588"/>
    </source>
</evidence>
<evidence type="ECO:0000313" key="5">
    <source>
        <dbReference type="Proteomes" id="UP000189911"/>
    </source>
</evidence>
<evidence type="ECO:0000256" key="2">
    <source>
        <dbReference type="ARBA" id="ARBA00022679"/>
    </source>
</evidence>
<keyword evidence="5" id="KW-1185">Reference proteome</keyword>
<dbReference type="PANTHER" id="PTHR12029:SF11">
    <property type="entry name" value="METHYLTRANSFERASE TARBP1-RELATED"/>
    <property type="match status" value="1"/>
</dbReference>
<reference evidence="5" key="1">
    <citation type="submission" date="2016-03" db="EMBL/GenBank/DDBJ databases">
        <authorList>
            <person name="Devillers Hugo."/>
        </authorList>
    </citation>
    <scope>NUCLEOTIDE SEQUENCE [LARGE SCALE GENOMIC DNA]</scope>
</reference>
<dbReference type="GO" id="GO:0030488">
    <property type="term" value="P:tRNA methylation"/>
    <property type="evidence" value="ECO:0007669"/>
    <property type="project" value="InterPro"/>
</dbReference>
<name>A0A1G4KI72_9SACH</name>
<dbReference type="InterPro" id="IPR029026">
    <property type="entry name" value="tRNA_m1G_MTases_N"/>
</dbReference>
<gene>
    <name evidence="4" type="ORF">LANO_0G08790G</name>
</gene>
<dbReference type="GO" id="GO:0016423">
    <property type="term" value="F:tRNA (guanine) methyltransferase activity"/>
    <property type="evidence" value="ECO:0007669"/>
    <property type="project" value="InterPro"/>
</dbReference>
<dbReference type="InterPro" id="IPR045330">
    <property type="entry name" value="TRM3/TARBP1"/>
</dbReference>
<dbReference type="InterPro" id="IPR001537">
    <property type="entry name" value="SpoU_MeTrfase"/>
</dbReference>
<feature type="domain" description="tRNA/rRNA methyltransferase SpoU type" evidence="3">
    <location>
        <begin position="1236"/>
        <end position="1378"/>
    </location>
</feature>
<evidence type="ECO:0000256" key="1">
    <source>
        <dbReference type="ARBA" id="ARBA00022603"/>
    </source>
</evidence>
<keyword evidence="1" id="KW-0489">Methyltransferase</keyword>
<dbReference type="OrthoDB" id="241340at2759"/>
<dbReference type="Gene3D" id="3.40.1280.10">
    <property type="match status" value="1"/>
</dbReference>
<dbReference type="PANTHER" id="PTHR12029">
    <property type="entry name" value="RNA METHYLTRANSFERASE"/>
    <property type="match status" value="1"/>
</dbReference>
<dbReference type="Proteomes" id="UP000189911">
    <property type="component" value="Chromosome G"/>
</dbReference>
<protein>
    <submittedName>
        <fullName evidence="4">LANO_0G08790g1_1</fullName>
    </submittedName>
</protein>
<dbReference type="Pfam" id="PF00588">
    <property type="entry name" value="SpoU_methylase"/>
    <property type="match status" value="1"/>
</dbReference>